<dbReference type="EMBL" id="CAJNYU010001021">
    <property type="protein sequence ID" value="CAF3404858.1"/>
    <property type="molecule type" value="Genomic_DNA"/>
</dbReference>
<sequence>MSETFRQYIKIRTFLGYRPKEILVELQNAFGDEAPNYANIQRWSKRFRDAIDSPIGSPLASRSNFETQDYQQLDGNNTSDDNDASQMEKQINANAKKSESTHNTNRTSNSKRSTTARSKSQRFINE</sequence>
<dbReference type="Proteomes" id="UP000663865">
    <property type="component" value="Unassembled WGS sequence"/>
</dbReference>
<organism evidence="4 12">
    <name type="scientific">Rotaria socialis</name>
    <dbReference type="NCBI Taxonomy" id="392032"/>
    <lineage>
        <taxon>Eukaryota</taxon>
        <taxon>Metazoa</taxon>
        <taxon>Spiralia</taxon>
        <taxon>Gnathifera</taxon>
        <taxon>Rotifera</taxon>
        <taxon>Eurotatoria</taxon>
        <taxon>Bdelloidea</taxon>
        <taxon>Philodinida</taxon>
        <taxon>Philodinidae</taxon>
        <taxon>Rotaria</taxon>
    </lineage>
</organism>
<evidence type="ECO:0000313" key="9">
    <source>
        <dbReference type="EMBL" id="CAF4490451.1"/>
    </source>
</evidence>
<evidence type="ECO:0000313" key="7">
    <source>
        <dbReference type="EMBL" id="CAF4265578.1"/>
    </source>
</evidence>
<evidence type="ECO:0000313" key="4">
    <source>
        <dbReference type="EMBL" id="CAF3392184.1"/>
    </source>
</evidence>
<dbReference type="EMBL" id="CAJOBP010001553">
    <property type="protein sequence ID" value="CAF4293331.1"/>
    <property type="molecule type" value="Genomic_DNA"/>
</dbReference>
<evidence type="ECO:0000313" key="10">
    <source>
        <dbReference type="EMBL" id="CAF4504899.1"/>
    </source>
</evidence>
<dbReference type="OrthoDB" id="10028580at2759"/>
<evidence type="ECO:0000313" key="8">
    <source>
        <dbReference type="EMBL" id="CAF4293331.1"/>
    </source>
</evidence>
<dbReference type="Proteomes" id="UP000663825">
    <property type="component" value="Unassembled WGS sequence"/>
</dbReference>
<keyword evidence="13" id="KW-1185">Reference proteome</keyword>
<dbReference type="EMBL" id="CAJOBO010000651">
    <property type="protein sequence ID" value="CAF4265578.1"/>
    <property type="molecule type" value="Genomic_DNA"/>
</dbReference>
<dbReference type="EMBL" id="CAJOBR010000399">
    <property type="protein sequence ID" value="CAF4504899.1"/>
    <property type="molecule type" value="Genomic_DNA"/>
</dbReference>
<dbReference type="Proteomes" id="UP000663838">
    <property type="component" value="Unassembled WGS sequence"/>
</dbReference>
<evidence type="ECO:0000313" key="12">
    <source>
        <dbReference type="Proteomes" id="UP000663865"/>
    </source>
</evidence>
<evidence type="ECO:0000313" key="13">
    <source>
        <dbReference type="Proteomes" id="UP000663873"/>
    </source>
</evidence>
<proteinExistence type="predicted"/>
<evidence type="ECO:0000313" key="5">
    <source>
        <dbReference type="EMBL" id="CAF3404858.1"/>
    </source>
</evidence>
<feature type="compositionally biased region" description="Polar residues" evidence="1">
    <location>
        <begin position="60"/>
        <end position="95"/>
    </location>
</feature>
<gene>
    <name evidence="5" type="ORF">FME351_LOCUS9412</name>
    <name evidence="6" type="ORF">GRG538_LOCUS10747</name>
    <name evidence="7" type="ORF">HFQ381_LOCUS11339</name>
    <name evidence="4" type="ORF">KIK155_LOCUS7316</name>
    <name evidence="3" type="ORF">LUA448_LOCUS444</name>
    <name evidence="10" type="ORF">QYT958_LOCUS4993</name>
    <name evidence="2" type="ORF">TIS948_LOCUS48</name>
    <name evidence="11" type="ORF">TOA249_LOCUS17970</name>
    <name evidence="9" type="ORF">TSG867_LOCUS20269</name>
    <name evidence="8" type="ORF">UJA718_LOCUS12160</name>
</gene>
<dbReference type="Proteomes" id="UP000663833">
    <property type="component" value="Unassembled WGS sequence"/>
</dbReference>
<dbReference type="Proteomes" id="UP000663848">
    <property type="component" value="Unassembled WGS sequence"/>
</dbReference>
<name>A0A817ZE49_9BILA</name>
<evidence type="ECO:0000313" key="2">
    <source>
        <dbReference type="EMBL" id="CAF2973816.1"/>
    </source>
</evidence>
<dbReference type="Proteomes" id="UP000663862">
    <property type="component" value="Unassembled WGS sequence"/>
</dbReference>
<dbReference type="EMBL" id="CAJNYD010000012">
    <property type="protein sequence ID" value="CAF3171559.1"/>
    <property type="molecule type" value="Genomic_DNA"/>
</dbReference>
<evidence type="ECO:0000313" key="6">
    <source>
        <dbReference type="EMBL" id="CAF3409299.1"/>
    </source>
</evidence>
<evidence type="ECO:0000313" key="3">
    <source>
        <dbReference type="EMBL" id="CAF3171559.1"/>
    </source>
</evidence>
<protein>
    <recommendedName>
        <fullName evidence="14">Mos1 transposase HTH domain-containing protein</fullName>
    </recommendedName>
</protein>
<dbReference type="Proteomes" id="UP000663873">
    <property type="component" value="Unassembled WGS sequence"/>
</dbReference>
<dbReference type="Proteomes" id="UP000663869">
    <property type="component" value="Unassembled WGS sequence"/>
</dbReference>
<dbReference type="Proteomes" id="UP000663872">
    <property type="component" value="Unassembled WGS sequence"/>
</dbReference>
<dbReference type="EMBL" id="CAJOBS010001308">
    <property type="protein sequence ID" value="CAF4716117.1"/>
    <property type="molecule type" value="Genomic_DNA"/>
</dbReference>
<comment type="caution">
    <text evidence="4">The sequence shown here is derived from an EMBL/GenBank/DDBJ whole genome shotgun (WGS) entry which is preliminary data.</text>
</comment>
<feature type="region of interest" description="Disordered" evidence="1">
    <location>
        <begin position="51"/>
        <end position="126"/>
    </location>
</feature>
<dbReference type="EMBL" id="CAJOBQ010001473">
    <property type="protein sequence ID" value="CAF4490451.1"/>
    <property type="molecule type" value="Genomic_DNA"/>
</dbReference>
<accession>A0A817ZE49</accession>
<evidence type="ECO:0000256" key="1">
    <source>
        <dbReference type="SAM" id="MobiDB-lite"/>
    </source>
</evidence>
<dbReference type="EMBL" id="CAJNXB010000001">
    <property type="protein sequence ID" value="CAF2973816.1"/>
    <property type="molecule type" value="Genomic_DNA"/>
</dbReference>
<evidence type="ECO:0008006" key="14">
    <source>
        <dbReference type="Google" id="ProtNLM"/>
    </source>
</evidence>
<dbReference type="Proteomes" id="UP000663851">
    <property type="component" value="Unassembled WGS sequence"/>
</dbReference>
<reference evidence="4" key="1">
    <citation type="submission" date="2021-02" db="EMBL/GenBank/DDBJ databases">
        <authorList>
            <person name="Nowell W R."/>
        </authorList>
    </citation>
    <scope>NUCLEOTIDE SEQUENCE</scope>
</reference>
<evidence type="ECO:0000313" key="11">
    <source>
        <dbReference type="EMBL" id="CAF4716117.1"/>
    </source>
</evidence>
<dbReference type="EMBL" id="CAJNYV010000872">
    <property type="protein sequence ID" value="CAF3392184.1"/>
    <property type="molecule type" value="Genomic_DNA"/>
</dbReference>
<dbReference type="AlphaFoldDB" id="A0A817ZE49"/>
<feature type="compositionally biased region" description="Low complexity" evidence="1">
    <location>
        <begin position="101"/>
        <end position="118"/>
    </location>
</feature>
<dbReference type="EMBL" id="CAJNYT010001414">
    <property type="protein sequence ID" value="CAF3409299.1"/>
    <property type="molecule type" value="Genomic_DNA"/>
</dbReference>